<dbReference type="AlphaFoldDB" id="A0A6J6PHG6"/>
<sequence>MAALDAVQSQSSPKGVAVVVTPAGSASVTVMLAGCDSATSSTDGVSV</sequence>
<dbReference type="EMBL" id="CAEZXR010000071">
    <property type="protein sequence ID" value="CAB4698056.1"/>
    <property type="molecule type" value="Genomic_DNA"/>
</dbReference>
<proteinExistence type="predicted"/>
<evidence type="ECO:0000313" key="1">
    <source>
        <dbReference type="EMBL" id="CAB4698056.1"/>
    </source>
</evidence>
<name>A0A6J6PHG6_9ZZZZ</name>
<organism evidence="1">
    <name type="scientific">freshwater metagenome</name>
    <dbReference type="NCBI Taxonomy" id="449393"/>
    <lineage>
        <taxon>unclassified sequences</taxon>
        <taxon>metagenomes</taxon>
        <taxon>ecological metagenomes</taxon>
    </lineage>
</organism>
<accession>A0A6J6PHG6</accession>
<protein>
    <submittedName>
        <fullName evidence="1">Unannotated protein</fullName>
    </submittedName>
</protein>
<reference evidence="1" key="1">
    <citation type="submission" date="2020-05" db="EMBL/GenBank/DDBJ databases">
        <authorList>
            <person name="Chiriac C."/>
            <person name="Salcher M."/>
            <person name="Ghai R."/>
            <person name="Kavagutti S V."/>
        </authorList>
    </citation>
    <scope>NUCLEOTIDE SEQUENCE</scope>
</reference>
<gene>
    <name evidence="1" type="ORF">UFOPK2579_00783</name>
</gene>